<proteinExistence type="predicted"/>
<evidence type="ECO:0000256" key="1">
    <source>
        <dbReference type="SAM" id="Phobius"/>
    </source>
</evidence>
<accession>A0A1M7E7I4</accession>
<dbReference type="EMBL" id="FRCB01000003">
    <property type="protein sequence ID" value="SHL87721.1"/>
    <property type="molecule type" value="Genomic_DNA"/>
</dbReference>
<name>A0A1M7E7I4_9RHOB</name>
<evidence type="ECO:0000313" key="2">
    <source>
        <dbReference type="EMBL" id="SHL87721.1"/>
    </source>
</evidence>
<sequence length="63" mass="7571">MQLFFSEHLLLNFLLNDVLFFAFGSLFFNLQFFIAKHHCFVMMLTFGWIANLLYFQQAFPVIQ</sequence>
<gene>
    <name evidence="2" type="ORF">SAMN05443432_103236</name>
</gene>
<keyword evidence="1" id="KW-0472">Membrane</keyword>
<keyword evidence="1" id="KW-1133">Transmembrane helix</keyword>
<keyword evidence="3" id="KW-1185">Reference proteome</keyword>
<evidence type="ECO:0000313" key="3">
    <source>
        <dbReference type="Proteomes" id="UP000322545"/>
    </source>
</evidence>
<organism evidence="2 3">
    <name type="scientific">Roseovarius litoreus</name>
    <dbReference type="NCBI Taxonomy" id="1155722"/>
    <lineage>
        <taxon>Bacteria</taxon>
        <taxon>Pseudomonadati</taxon>
        <taxon>Pseudomonadota</taxon>
        <taxon>Alphaproteobacteria</taxon>
        <taxon>Rhodobacterales</taxon>
        <taxon>Roseobacteraceae</taxon>
        <taxon>Roseovarius</taxon>
    </lineage>
</organism>
<feature type="transmembrane region" description="Helical" evidence="1">
    <location>
        <begin position="34"/>
        <end position="55"/>
    </location>
</feature>
<reference evidence="2 3" key="1">
    <citation type="submission" date="2016-11" db="EMBL/GenBank/DDBJ databases">
        <authorList>
            <person name="Varghese N."/>
            <person name="Submissions S."/>
        </authorList>
    </citation>
    <scope>NUCLEOTIDE SEQUENCE [LARGE SCALE GENOMIC DNA]</scope>
    <source>
        <strain evidence="2 3">DSM 28249</strain>
    </source>
</reference>
<keyword evidence="1" id="KW-0812">Transmembrane</keyword>
<dbReference type="Proteomes" id="UP000322545">
    <property type="component" value="Unassembled WGS sequence"/>
</dbReference>
<protein>
    <submittedName>
        <fullName evidence="2">Uncharacterized protein</fullName>
    </submittedName>
</protein>
<feature type="transmembrane region" description="Helical" evidence="1">
    <location>
        <begin position="9"/>
        <end position="28"/>
    </location>
</feature>
<dbReference type="AlphaFoldDB" id="A0A1M7E7I4"/>